<dbReference type="InterPro" id="IPR016024">
    <property type="entry name" value="ARM-type_fold"/>
</dbReference>
<evidence type="ECO:0000256" key="2">
    <source>
        <dbReference type="ARBA" id="ARBA00022771"/>
    </source>
</evidence>
<keyword evidence="7" id="KW-1185">Reference proteome</keyword>
<feature type="domain" description="B30.2/SPRY" evidence="5">
    <location>
        <begin position="1043"/>
        <end position="1245"/>
    </location>
</feature>
<keyword evidence="1" id="KW-0479">Metal-binding</keyword>
<dbReference type="PROSITE" id="PS50188">
    <property type="entry name" value="B302_SPRY"/>
    <property type="match status" value="1"/>
</dbReference>
<name>A0A9W8HVS9_9FUNG</name>
<feature type="region of interest" description="Disordered" evidence="4">
    <location>
        <begin position="729"/>
        <end position="758"/>
    </location>
</feature>
<dbReference type="InterPro" id="IPR011989">
    <property type="entry name" value="ARM-like"/>
</dbReference>
<proteinExistence type="predicted"/>
<dbReference type="Gene3D" id="2.60.120.920">
    <property type="match status" value="1"/>
</dbReference>
<dbReference type="PANTHER" id="PTHR13363">
    <property type="entry name" value="RING FINGER AND SRY DOMAIN-CONTAINING"/>
    <property type="match status" value="1"/>
</dbReference>
<dbReference type="Proteomes" id="UP001140094">
    <property type="component" value="Unassembled WGS sequence"/>
</dbReference>
<feature type="region of interest" description="Disordered" evidence="4">
    <location>
        <begin position="982"/>
        <end position="1032"/>
    </location>
</feature>
<dbReference type="InterPro" id="IPR003877">
    <property type="entry name" value="SPRY_dom"/>
</dbReference>
<dbReference type="GO" id="GO:0051603">
    <property type="term" value="P:proteolysis involved in protein catabolic process"/>
    <property type="evidence" value="ECO:0007669"/>
    <property type="project" value="TreeGrafter"/>
</dbReference>
<dbReference type="InterPro" id="IPR001870">
    <property type="entry name" value="B30.2/SPRY"/>
</dbReference>
<dbReference type="Gene3D" id="1.25.10.10">
    <property type="entry name" value="Leucine-rich Repeat Variant"/>
    <property type="match status" value="1"/>
</dbReference>
<gene>
    <name evidence="6" type="ORF">H4R20_002303</name>
</gene>
<dbReference type="InterPro" id="IPR045129">
    <property type="entry name" value="RNF123/RKP/RSPRY1"/>
</dbReference>
<evidence type="ECO:0000313" key="6">
    <source>
        <dbReference type="EMBL" id="KAJ2804928.1"/>
    </source>
</evidence>
<evidence type="ECO:0000313" key="7">
    <source>
        <dbReference type="Proteomes" id="UP001140094"/>
    </source>
</evidence>
<accession>A0A9W8HVS9</accession>
<sequence length="1468" mass="157704">MSSASLADGSWYYVFLVLGVATGVYRTVVHIVEHAGYELEYSRQEQEHRRRRKAWHDGPVGELGRLGTASALSEETLQQLALGPNYGTRKAATDLLLDRAMQPRMLELIITAAGNATDAAQRRQAAGVLFMLARAPWRLVRIMRHGGLETLIACLETDDRELSRGAATVLAEFVGSADADTVRENMQMAADRGLLQALQKQLQAGAAGEADPATVAVCAGIARQYAQRARFGAQMGALGLAGALLGVARRALADAELLQAAMEGVVRLCTCAETTGRVQQMELLVKQGAVDVVAGCVMQTDRNAASWGIGLLHELVSRGVGKAALARRTGLVRRLCQRLATGKYAYTNQLILRALWCLGSEGDAVLTELAQPDSLRRVLAVLALEEDTEARQWSVLLVGRVAALPTTHAWLVASPLPRVLRDMAERIQPGQRAALLPEIANIIARLCHSIALAPQLARHTVLADACRALATCDVENARLAALMALINASATSRAFLRLAVSRAVCQEIVRMATDFDRELPRTYAAKALAALLVAAAVPVEMAVNRALVPFLRRATECLGALYAPVLGGAPGDAWPAQELSDDVYSAQRLIPHLHAATVLCSALHLRFASEQRTRGHALAANAVIALPSLFALQQGVLTQLALCLRFLLGINVEVAAFARARGPDKFSDIDKLLVPARLGNSRAVRRHAMRLAVDAFVGAYYLPCQADAHFVAAAADSRALLRSPTSQKLCQESPAMPPAPWLDAHVPRRSARGGREGDFEGGLENPRLRCMLLLLHTTLAVLADLLDPALIVQPPHVARQALWLARIVCHELPPLRAPAMRVLSMIDRRALSASDAAGLVSLCAAYLVDHAPASRALAETAALARQLCPRTSTAVAAVATTAATPDCSTDSNSESAATQLVLGVPALGWREWLAALPPCFGINSDAEHPSDLYFSLYPDIKPAVMLQLGQVYARYALDRHVAGWATSDELYACVDAPGTAAQPGPWIVDRSGPRGTAQPPTHAQGSDDTGTANMAISNTAPNPSTGIRPPSPFPDSIIDINVASPGLTGASAAQPPPIAEPGIQFHNQAPLYPAFVALADGRTIWNSSWKFESVRMRTGVDGRLGGVHRFRVRLLTSGLMQIGWCSNLCGFHPESGEGVGDDYESVAYDGFRERKWYGTSEEKKYGERWKAGDIIAAELDLDNDRVSFYRNANPLGLAFGINEHGSIEGVDSGFQGLSRDRTWYPAFSFASEQGLVFLGADDPAHSIPRSSNSPAENMSIEVLETRCLQQPTGDHENDIDLAITSVDDLRGLGVVKAFRLRFEFQDLDTMPCFGLTLPAGMGSITVGPLIDPANLSTYLQPQWWAVWTDTGPDKGCAGRVESLALRYTPASDMREWFARAAAGDMAVRQRDELTGVVPSSSWIYIVVLDDGRLCMSSVCDDMPLGSATPVVFDIGSEAAAAYVGPNGHMWLPIASPAMISFELQPICV</sequence>
<dbReference type="SUPFAM" id="SSF49899">
    <property type="entry name" value="Concanavalin A-like lectins/glucanases"/>
    <property type="match status" value="1"/>
</dbReference>
<organism evidence="6 7">
    <name type="scientific">Coemansia guatemalensis</name>
    <dbReference type="NCBI Taxonomy" id="2761395"/>
    <lineage>
        <taxon>Eukaryota</taxon>
        <taxon>Fungi</taxon>
        <taxon>Fungi incertae sedis</taxon>
        <taxon>Zoopagomycota</taxon>
        <taxon>Kickxellomycotina</taxon>
        <taxon>Kickxellomycetes</taxon>
        <taxon>Kickxellales</taxon>
        <taxon>Kickxellaceae</taxon>
        <taxon>Coemansia</taxon>
    </lineage>
</organism>
<feature type="compositionally biased region" description="Polar residues" evidence="4">
    <location>
        <begin position="998"/>
        <end position="1025"/>
    </location>
</feature>
<dbReference type="GO" id="GO:0008270">
    <property type="term" value="F:zinc ion binding"/>
    <property type="evidence" value="ECO:0007669"/>
    <property type="project" value="UniProtKB-KW"/>
</dbReference>
<dbReference type="EMBL" id="JANBUO010000345">
    <property type="protein sequence ID" value="KAJ2804928.1"/>
    <property type="molecule type" value="Genomic_DNA"/>
</dbReference>
<evidence type="ECO:0000256" key="3">
    <source>
        <dbReference type="ARBA" id="ARBA00022833"/>
    </source>
</evidence>
<reference evidence="6" key="1">
    <citation type="submission" date="2022-07" db="EMBL/GenBank/DDBJ databases">
        <title>Phylogenomic reconstructions and comparative analyses of Kickxellomycotina fungi.</title>
        <authorList>
            <person name="Reynolds N.K."/>
            <person name="Stajich J.E."/>
            <person name="Barry K."/>
            <person name="Grigoriev I.V."/>
            <person name="Crous P."/>
            <person name="Smith M.E."/>
        </authorList>
    </citation>
    <scope>NUCLEOTIDE SEQUENCE</scope>
    <source>
        <strain evidence="6">NRRL 1565</strain>
    </source>
</reference>
<comment type="caution">
    <text evidence="6">The sequence shown here is derived from an EMBL/GenBank/DDBJ whole genome shotgun (WGS) entry which is preliminary data.</text>
</comment>
<dbReference type="InterPro" id="IPR013320">
    <property type="entry name" value="ConA-like_dom_sf"/>
</dbReference>
<dbReference type="InterPro" id="IPR043136">
    <property type="entry name" value="B30.2/SPRY_sf"/>
</dbReference>
<evidence type="ECO:0000256" key="1">
    <source>
        <dbReference type="ARBA" id="ARBA00022723"/>
    </source>
</evidence>
<dbReference type="GO" id="GO:0004842">
    <property type="term" value="F:ubiquitin-protein transferase activity"/>
    <property type="evidence" value="ECO:0007669"/>
    <property type="project" value="InterPro"/>
</dbReference>
<dbReference type="OrthoDB" id="2967263at2759"/>
<protein>
    <recommendedName>
        <fullName evidence="5">B30.2/SPRY domain-containing protein</fullName>
    </recommendedName>
</protein>
<dbReference type="SUPFAM" id="SSF48371">
    <property type="entry name" value="ARM repeat"/>
    <property type="match status" value="1"/>
</dbReference>
<keyword evidence="3" id="KW-0862">Zinc</keyword>
<dbReference type="SMART" id="SM00449">
    <property type="entry name" value="SPRY"/>
    <property type="match status" value="1"/>
</dbReference>
<dbReference type="PANTHER" id="PTHR13363:SF5">
    <property type="entry name" value="E3 UBIQUITIN-PROTEIN LIGASE RNF123"/>
    <property type="match status" value="1"/>
</dbReference>
<dbReference type="Pfam" id="PF00622">
    <property type="entry name" value="SPRY"/>
    <property type="match status" value="1"/>
</dbReference>
<keyword evidence="2" id="KW-0863">Zinc-finger</keyword>
<evidence type="ECO:0000259" key="5">
    <source>
        <dbReference type="PROSITE" id="PS50188"/>
    </source>
</evidence>
<dbReference type="GO" id="GO:0005737">
    <property type="term" value="C:cytoplasm"/>
    <property type="evidence" value="ECO:0007669"/>
    <property type="project" value="TreeGrafter"/>
</dbReference>
<evidence type="ECO:0000256" key="4">
    <source>
        <dbReference type="SAM" id="MobiDB-lite"/>
    </source>
</evidence>